<dbReference type="Proteomes" id="UP001222932">
    <property type="component" value="Unassembled WGS sequence"/>
</dbReference>
<proteinExistence type="predicted"/>
<keyword evidence="5" id="KW-1185">Reference proteome</keyword>
<evidence type="ECO:0000313" key="5">
    <source>
        <dbReference type="Proteomes" id="UP001222932"/>
    </source>
</evidence>
<evidence type="ECO:0000313" key="4">
    <source>
        <dbReference type="EMBL" id="GMK56599.1"/>
    </source>
</evidence>
<feature type="compositionally biased region" description="Low complexity" evidence="1">
    <location>
        <begin position="82"/>
        <end position="95"/>
    </location>
</feature>
<organism evidence="4 5">
    <name type="scientific">Cutaneotrichosporon spelunceum</name>
    <dbReference type="NCBI Taxonomy" id="1672016"/>
    <lineage>
        <taxon>Eukaryota</taxon>
        <taxon>Fungi</taxon>
        <taxon>Dikarya</taxon>
        <taxon>Basidiomycota</taxon>
        <taxon>Agaricomycotina</taxon>
        <taxon>Tremellomycetes</taxon>
        <taxon>Trichosporonales</taxon>
        <taxon>Trichosporonaceae</taxon>
        <taxon>Cutaneotrichosporon</taxon>
    </lineage>
</organism>
<feature type="chain" id="PRO_5042295380" description="Polysaccharide lyase 14 domain-containing protein" evidence="2">
    <location>
        <begin position="17"/>
        <end position="476"/>
    </location>
</feature>
<dbReference type="EMBL" id="BTCM01000003">
    <property type="protein sequence ID" value="GMK56599.1"/>
    <property type="molecule type" value="Genomic_DNA"/>
</dbReference>
<protein>
    <recommendedName>
        <fullName evidence="3">Polysaccharide lyase 14 domain-containing protein</fullName>
    </recommendedName>
</protein>
<accession>A0AAD3TU54</accession>
<gene>
    <name evidence="4" type="ORF">CspeluHIS016_0304390</name>
</gene>
<name>A0AAD3TU54_9TREE</name>
<dbReference type="AlphaFoldDB" id="A0AAD3TU54"/>
<dbReference type="InterPro" id="IPR048958">
    <property type="entry name" value="Polysacc_lyase_14"/>
</dbReference>
<feature type="compositionally biased region" description="Basic residues" evidence="1">
    <location>
        <begin position="71"/>
        <end position="81"/>
    </location>
</feature>
<feature type="signal peptide" evidence="2">
    <location>
        <begin position="1"/>
        <end position="16"/>
    </location>
</feature>
<feature type="domain" description="Polysaccharide lyase 14" evidence="3">
    <location>
        <begin position="265"/>
        <end position="470"/>
    </location>
</feature>
<keyword evidence="2" id="KW-0732">Signal</keyword>
<dbReference type="Pfam" id="PF21294">
    <property type="entry name" value="Polysacc_lyase_14"/>
    <property type="match status" value="1"/>
</dbReference>
<dbReference type="PANTHER" id="PTHR40124:SF1">
    <property type="entry name" value="DISAGGREGATASE RELATED REPEAT PROTEIN"/>
    <property type="match status" value="1"/>
</dbReference>
<reference evidence="4" key="1">
    <citation type="journal article" date="2023" name="BMC Genomics">
        <title>Chromosome-level genome assemblies of Cutaneotrichosporon spp. (Trichosporonales, Basidiomycota) reveal imbalanced evolution between nucleotide sequences and chromosome synteny.</title>
        <authorList>
            <person name="Kobayashi Y."/>
            <person name="Kayamori A."/>
            <person name="Aoki K."/>
            <person name="Shiwa Y."/>
            <person name="Matsutani M."/>
            <person name="Fujita N."/>
            <person name="Sugita T."/>
            <person name="Iwasaki W."/>
            <person name="Tanaka N."/>
            <person name="Takashima M."/>
        </authorList>
    </citation>
    <scope>NUCLEOTIDE SEQUENCE</scope>
    <source>
        <strain evidence="4">HIS016</strain>
    </source>
</reference>
<comment type="caution">
    <text evidence="4">The sequence shown here is derived from an EMBL/GenBank/DDBJ whole genome shotgun (WGS) entry which is preliminary data.</text>
</comment>
<reference evidence="4" key="2">
    <citation type="submission" date="2023-06" db="EMBL/GenBank/DDBJ databases">
        <authorList>
            <person name="Kobayashi Y."/>
            <person name="Kayamori A."/>
            <person name="Aoki K."/>
            <person name="Shiwa Y."/>
            <person name="Fujita N."/>
            <person name="Sugita T."/>
            <person name="Iwasaki W."/>
            <person name="Tanaka N."/>
            <person name="Takashima M."/>
        </authorList>
    </citation>
    <scope>NUCLEOTIDE SEQUENCE</scope>
    <source>
        <strain evidence="4">HIS016</strain>
    </source>
</reference>
<dbReference type="Gene3D" id="2.60.120.200">
    <property type="match status" value="1"/>
</dbReference>
<sequence length="476" mass="50771">MRLNLLPILLAAAVSALPTRIDNSGVDRLSIPLPGPQGGRGDYTTFAAEHARARRAGKGLAHGAGLRKVRRLKKRARRCRPRNSSSTTVPTPTGSDWMQTWSKPHHNSTSDQGPSSSWSEPPGVDGSSSDWLSSAATTSTTAHGKPSSSPAEESPSRSQSSWSSEESSTSSWTWNSESATPSPSPSESSWESQSSSSTSTSEGPQPTNGGQGNGDLDHMLFPNGHGRASWTTSSGGLSFEEALLPLQFGSLPNVARAPDGALAFEQVYPAGQYGKGYSFYCGGDKNGVKVEGAREITFAYSIYFADGFAWTKGGKLPGIYGGTSLESAKSCSGGRSAGRGECFSARVMWRANGDGELYNYFPPEAHNDYCSFPPKSVCNPDFGDSIGRGAFQFKAGQWNTVSQRLKLNDPGQKNGEQELFINGQSVIRLNNVMITSDPNAKLYGIMAQTFFGGGSSDFAPPSDQTAWFKDWSLSMS</sequence>
<evidence type="ECO:0000256" key="2">
    <source>
        <dbReference type="SAM" id="SignalP"/>
    </source>
</evidence>
<feature type="region of interest" description="Disordered" evidence="1">
    <location>
        <begin position="71"/>
        <end position="227"/>
    </location>
</feature>
<feature type="compositionally biased region" description="Polar residues" evidence="1">
    <location>
        <begin position="96"/>
        <end position="119"/>
    </location>
</feature>
<feature type="compositionally biased region" description="Low complexity" evidence="1">
    <location>
        <begin position="133"/>
        <end position="208"/>
    </location>
</feature>
<evidence type="ECO:0000256" key="1">
    <source>
        <dbReference type="SAM" id="MobiDB-lite"/>
    </source>
</evidence>
<evidence type="ECO:0000259" key="3">
    <source>
        <dbReference type="Pfam" id="PF21294"/>
    </source>
</evidence>
<dbReference type="PANTHER" id="PTHR40124">
    <property type="match status" value="1"/>
</dbReference>